<comment type="caution">
    <text evidence="1">The sequence shown here is derived from an EMBL/GenBank/DDBJ whole genome shotgun (WGS) entry which is preliminary data.</text>
</comment>
<evidence type="ECO:0000313" key="2">
    <source>
        <dbReference type="Proteomes" id="UP000275267"/>
    </source>
</evidence>
<gene>
    <name evidence="1" type="ORF">C2845_PM11G04730</name>
</gene>
<dbReference type="AlphaFoldDB" id="A0A3L6RUD9"/>
<keyword evidence="2" id="KW-1185">Reference proteome</keyword>
<dbReference type="EMBL" id="PQIB02000007">
    <property type="protein sequence ID" value="RLN09391.1"/>
    <property type="molecule type" value="Genomic_DNA"/>
</dbReference>
<protein>
    <submittedName>
        <fullName evidence="1">Uncharacterized protein</fullName>
    </submittedName>
</protein>
<accession>A0A3L6RUD9</accession>
<name>A0A3L6RUD9_PANMI</name>
<evidence type="ECO:0000313" key="1">
    <source>
        <dbReference type="EMBL" id="RLN09391.1"/>
    </source>
</evidence>
<dbReference type="STRING" id="4540.A0A3L6RUD9"/>
<sequence length="238" mass="25743">MQAGSGSGPNGVEPSLGLGLSQQDITMAKSPQKTVDHKAAAAISEVKVARRTAQKNLEAMEGVNIVPSAVNNFCKNAFNSAKPGRDLEFSECVFDESDEESIEELESLAVKELWGYVRRIYDEDNVVIRRRKGIIIVLKLEILQTECAIIGSPKNYEAQNLEKVQDPNLLAIAAQKNSGIYSGVPGMQGSSVAPRVEQASNNLSYGVPYNGAQGIGQTVEPDHNNGRTLVPDHNNMFT</sequence>
<dbReference type="Proteomes" id="UP000275267">
    <property type="component" value="Unassembled WGS sequence"/>
</dbReference>
<proteinExistence type="predicted"/>
<reference evidence="2" key="1">
    <citation type="journal article" date="2019" name="Nat. Commun.">
        <title>The genome of broomcorn millet.</title>
        <authorList>
            <person name="Zou C."/>
            <person name="Miki D."/>
            <person name="Li D."/>
            <person name="Tang Q."/>
            <person name="Xiao L."/>
            <person name="Rajput S."/>
            <person name="Deng P."/>
            <person name="Jia W."/>
            <person name="Huang R."/>
            <person name="Zhang M."/>
            <person name="Sun Y."/>
            <person name="Hu J."/>
            <person name="Fu X."/>
            <person name="Schnable P.S."/>
            <person name="Li F."/>
            <person name="Zhang H."/>
            <person name="Feng B."/>
            <person name="Zhu X."/>
            <person name="Liu R."/>
            <person name="Schnable J.C."/>
            <person name="Zhu J.-K."/>
            <person name="Zhang H."/>
        </authorList>
    </citation>
    <scope>NUCLEOTIDE SEQUENCE [LARGE SCALE GENOMIC DNA]</scope>
</reference>
<organism evidence="1 2">
    <name type="scientific">Panicum miliaceum</name>
    <name type="common">Proso millet</name>
    <name type="synonym">Broomcorn millet</name>
    <dbReference type="NCBI Taxonomy" id="4540"/>
    <lineage>
        <taxon>Eukaryota</taxon>
        <taxon>Viridiplantae</taxon>
        <taxon>Streptophyta</taxon>
        <taxon>Embryophyta</taxon>
        <taxon>Tracheophyta</taxon>
        <taxon>Spermatophyta</taxon>
        <taxon>Magnoliopsida</taxon>
        <taxon>Liliopsida</taxon>
        <taxon>Poales</taxon>
        <taxon>Poaceae</taxon>
        <taxon>PACMAD clade</taxon>
        <taxon>Panicoideae</taxon>
        <taxon>Panicodae</taxon>
        <taxon>Paniceae</taxon>
        <taxon>Panicinae</taxon>
        <taxon>Panicum</taxon>
        <taxon>Panicum sect. Panicum</taxon>
    </lineage>
</organism>